<reference evidence="2 3" key="1">
    <citation type="submission" date="2020-08" db="EMBL/GenBank/DDBJ databases">
        <title>Genomic Encyclopedia of Type Strains, Phase III (KMG-III): the genomes of soil and plant-associated and newly described type strains.</title>
        <authorList>
            <person name="Whitman W."/>
        </authorList>
    </citation>
    <scope>NUCLEOTIDE SEQUENCE [LARGE SCALE GENOMIC DNA]</scope>
    <source>
        <strain evidence="2 3">CECT 3266</strain>
    </source>
</reference>
<name>A0A7W7PKE3_9ACTN</name>
<dbReference type="EMBL" id="JACHJH010000002">
    <property type="protein sequence ID" value="MBB4892308.1"/>
    <property type="molecule type" value="Genomic_DNA"/>
</dbReference>
<evidence type="ECO:0000313" key="3">
    <source>
        <dbReference type="Proteomes" id="UP000556084"/>
    </source>
</evidence>
<feature type="domain" description="Carrier" evidence="1">
    <location>
        <begin position="4"/>
        <end position="82"/>
    </location>
</feature>
<dbReference type="AlphaFoldDB" id="A0A7W7PKE3"/>
<evidence type="ECO:0000313" key="2">
    <source>
        <dbReference type="EMBL" id="MBB4892308.1"/>
    </source>
</evidence>
<accession>A0A7W7PKE3</accession>
<dbReference type="SUPFAM" id="SSF47336">
    <property type="entry name" value="ACP-like"/>
    <property type="match status" value="1"/>
</dbReference>
<dbReference type="RefSeq" id="WP_045933068.1">
    <property type="nucleotide sequence ID" value="NZ_JACHJH010000002.1"/>
</dbReference>
<keyword evidence="3" id="KW-1185">Reference proteome</keyword>
<dbReference type="PROSITE" id="PS50075">
    <property type="entry name" value="CARRIER"/>
    <property type="match status" value="1"/>
</dbReference>
<dbReference type="InterPro" id="IPR009081">
    <property type="entry name" value="PP-bd_ACP"/>
</dbReference>
<proteinExistence type="predicted"/>
<dbReference type="InterPro" id="IPR036736">
    <property type="entry name" value="ACP-like_sf"/>
</dbReference>
<gene>
    <name evidence="2" type="ORF">FHS39_001319</name>
</gene>
<evidence type="ECO:0000259" key="1">
    <source>
        <dbReference type="PROSITE" id="PS50075"/>
    </source>
</evidence>
<organism evidence="2 3">
    <name type="scientific">Streptomyces olivoverticillatus</name>
    <dbReference type="NCBI Taxonomy" id="66427"/>
    <lineage>
        <taxon>Bacteria</taxon>
        <taxon>Bacillati</taxon>
        <taxon>Actinomycetota</taxon>
        <taxon>Actinomycetes</taxon>
        <taxon>Kitasatosporales</taxon>
        <taxon>Streptomycetaceae</taxon>
        <taxon>Streptomyces</taxon>
    </lineage>
</organism>
<protein>
    <submittedName>
        <fullName evidence="2">Acyl carrier protein</fullName>
    </submittedName>
</protein>
<sequence>MSGTGTLAALEDFLALLRDELGLAAGVEDAGRDLRDLPDWDSLYLLRLVALLEEETGRRVPVRKVLEARSLREIHTLAKEQE</sequence>
<dbReference type="Gene3D" id="1.10.1200.10">
    <property type="entry name" value="ACP-like"/>
    <property type="match status" value="1"/>
</dbReference>
<dbReference type="Proteomes" id="UP000556084">
    <property type="component" value="Unassembled WGS sequence"/>
</dbReference>
<dbReference type="Pfam" id="PF00550">
    <property type="entry name" value="PP-binding"/>
    <property type="match status" value="1"/>
</dbReference>
<comment type="caution">
    <text evidence="2">The sequence shown here is derived from an EMBL/GenBank/DDBJ whole genome shotgun (WGS) entry which is preliminary data.</text>
</comment>